<dbReference type="Proteomes" id="UP000198668">
    <property type="component" value="Unassembled WGS sequence"/>
</dbReference>
<dbReference type="PANTHER" id="PTHR46566">
    <property type="entry name" value="1-PHOSPHOFRUCTOKINASE-RELATED"/>
    <property type="match status" value="1"/>
</dbReference>
<comment type="similarity">
    <text evidence="6">Belongs to the carbohydrate kinase PfkB family. LacC subfamily.</text>
</comment>
<keyword evidence="5 6" id="KW-0067">ATP-binding</keyword>
<evidence type="ECO:0000256" key="3">
    <source>
        <dbReference type="ARBA" id="ARBA00022741"/>
    </source>
</evidence>
<dbReference type="InterPro" id="IPR011611">
    <property type="entry name" value="PfkB_dom"/>
</dbReference>
<dbReference type="EC" id="2.7.1.144" evidence="6"/>
<dbReference type="PANTHER" id="PTHR46566:SF1">
    <property type="entry name" value="1-PHOSPHOFRUCTOKINASE"/>
    <property type="match status" value="1"/>
</dbReference>
<accession>A0A1I3BTG1</accession>
<dbReference type="InterPro" id="IPR017583">
    <property type="entry name" value="Tagatose/fructose_Pkinase"/>
</dbReference>
<feature type="domain" description="Carbohydrate kinase PfkB" evidence="7">
    <location>
        <begin position="18"/>
        <end position="288"/>
    </location>
</feature>
<comment type="similarity">
    <text evidence="1">Belongs to the carbohydrate kinase pfkB family.</text>
</comment>
<keyword evidence="9" id="KW-1185">Reference proteome</keyword>
<dbReference type="CDD" id="cd01164">
    <property type="entry name" value="FruK_PfkB_like"/>
    <property type="match status" value="1"/>
</dbReference>
<keyword evidence="2 6" id="KW-0808">Transferase</keyword>
<dbReference type="GO" id="GO:0008443">
    <property type="term" value="F:phosphofructokinase activity"/>
    <property type="evidence" value="ECO:0007669"/>
    <property type="project" value="TreeGrafter"/>
</dbReference>
<dbReference type="InterPro" id="IPR029056">
    <property type="entry name" value="Ribokinase-like"/>
</dbReference>
<dbReference type="OrthoDB" id="9801219at2"/>
<evidence type="ECO:0000256" key="5">
    <source>
        <dbReference type="ARBA" id="ARBA00022840"/>
    </source>
</evidence>
<dbReference type="UniPathway" id="UPA00704">
    <property type="reaction ID" value="UER00715"/>
</dbReference>
<reference evidence="8 9" key="1">
    <citation type="submission" date="2016-10" db="EMBL/GenBank/DDBJ databases">
        <authorList>
            <person name="de Groot N.N."/>
        </authorList>
    </citation>
    <scope>NUCLEOTIDE SEQUENCE [LARGE SCALE GENOMIC DNA]</scope>
    <source>
        <strain evidence="8 9">DSM 27630</strain>
    </source>
</reference>
<comment type="pathway">
    <text evidence="6">Carbohydrate metabolism; D-tagatose 6-phosphate degradation; D-glyceraldehyde 3-phosphate and glycerone phosphate from D-tagatose 6-phosphate: step 1/2.</text>
</comment>
<name>A0A1I3BTG1_9LACT</name>
<evidence type="ECO:0000313" key="9">
    <source>
        <dbReference type="Proteomes" id="UP000198668"/>
    </source>
</evidence>
<organism evidence="8 9">
    <name type="scientific">Pisciglobus halotolerans</name>
    <dbReference type="NCBI Taxonomy" id="745365"/>
    <lineage>
        <taxon>Bacteria</taxon>
        <taxon>Bacillati</taxon>
        <taxon>Bacillota</taxon>
        <taxon>Bacilli</taxon>
        <taxon>Lactobacillales</taxon>
        <taxon>Carnobacteriaceae</taxon>
    </lineage>
</organism>
<evidence type="ECO:0000256" key="4">
    <source>
        <dbReference type="ARBA" id="ARBA00022777"/>
    </source>
</evidence>
<dbReference type="AlphaFoldDB" id="A0A1I3BTG1"/>
<keyword evidence="4 8" id="KW-0418">Kinase</keyword>
<dbReference type="Gene3D" id="3.40.1190.20">
    <property type="match status" value="1"/>
</dbReference>
<sequence length="307" mass="33817">MIYTVTLNPTIDRLLFLEGTLTKGKNNRLEKIAYDIGGKGHHGSYAMNQQKVKNQALGFCGTTNENKLEKILADKDIQHDFVEVYGKATRESYVILEAEVGGSILITEKGFRVTDYDSELLYEKIESKVQKDDIVLIAGSLPPGFELNDLEDLLNRLKKIGCFIACDLSGEALKKAVEIGVNFIKPNRFEIQELIPSEANFLDRLRELSKKIDYVIVSLGKDGSICSHAGELLQVSTPIVGLVNDTGAGDCFVGTFLASFSLKKPLKECLSLASACAADHIQYSDSTTFSIKAARKLQKKVTIQTLT</sequence>
<dbReference type="GO" id="GO:0005829">
    <property type="term" value="C:cytosol"/>
    <property type="evidence" value="ECO:0007669"/>
    <property type="project" value="TreeGrafter"/>
</dbReference>
<dbReference type="RefSeq" id="WP_047392072.1">
    <property type="nucleotide sequence ID" value="NZ_FOQE01000009.1"/>
</dbReference>
<dbReference type="Pfam" id="PF00294">
    <property type="entry name" value="PfkB"/>
    <property type="match status" value="1"/>
</dbReference>
<evidence type="ECO:0000259" key="7">
    <source>
        <dbReference type="Pfam" id="PF00294"/>
    </source>
</evidence>
<dbReference type="PIRSF" id="PIRSF000535">
    <property type="entry name" value="1PFK/6PFK/LacC"/>
    <property type="match status" value="1"/>
</dbReference>
<evidence type="ECO:0000313" key="8">
    <source>
        <dbReference type="EMBL" id="SFH65460.1"/>
    </source>
</evidence>
<protein>
    <recommendedName>
        <fullName evidence="6">Tagatose-6-phosphate kinase</fullName>
        <ecNumber evidence="6">2.7.1.144</ecNumber>
    </recommendedName>
</protein>
<dbReference type="GO" id="GO:0005988">
    <property type="term" value="P:lactose metabolic process"/>
    <property type="evidence" value="ECO:0007669"/>
    <property type="project" value="UniProtKB-KW"/>
</dbReference>
<evidence type="ECO:0000256" key="1">
    <source>
        <dbReference type="ARBA" id="ARBA00005380"/>
    </source>
</evidence>
<dbReference type="GO" id="GO:2001059">
    <property type="term" value="P:D-tagatose 6-phosphate catabolic process"/>
    <property type="evidence" value="ECO:0007669"/>
    <property type="project" value="UniProtKB-UniPathway"/>
</dbReference>
<evidence type="ECO:0000256" key="6">
    <source>
        <dbReference type="PIRNR" id="PIRNR000535"/>
    </source>
</evidence>
<evidence type="ECO:0000256" key="2">
    <source>
        <dbReference type="ARBA" id="ARBA00022679"/>
    </source>
</evidence>
<dbReference type="SUPFAM" id="SSF53613">
    <property type="entry name" value="Ribokinase-like"/>
    <property type="match status" value="1"/>
</dbReference>
<dbReference type="GO" id="GO:0009024">
    <property type="term" value="F:tagatose-6-phosphate kinase activity"/>
    <property type="evidence" value="ECO:0007669"/>
    <property type="project" value="UniProtKB-EC"/>
</dbReference>
<dbReference type="EMBL" id="FOQE01000009">
    <property type="protein sequence ID" value="SFH65460.1"/>
    <property type="molecule type" value="Genomic_DNA"/>
</dbReference>
<keyword evidence="3 6" id="KW-0547">Nucleotide-binding</keyword>
<gene>
    <name evidence="8" type="ORF">SAMN04489868_10940</name>
</gene>
<dbReference type="NCBIfam" id="TIGR03168">
    <property type="entry name" value="1-PFK"/>
    <property type="match status" value="1"/>
</dbReference>
<proteinExistence type="inferred from homology"/>
<comment type="catalytic activity">
    <reaction evidence="6">
        <text>D-tagatofuranose 6-phosphate + ATP = D-tagatofuranose 1,6-bisphosphate + ADP + H(+)</text>
        <dbReference type="Rhea" id="RHEA:12420"/>
        <dbReference type="ChEBI" id="CHEBI:15378"/>
        <dbReference type="ChEBI" id="CHEBI:30616"/>
        <dbReference type="ChEBI" id="CHEBI:58694"/>
        <dbReference type="ChEBI" id="CHEBI:58695"/>
        <dbReference type="ChEBI" id="CHEBI:456216"/>
        <dbReference type="EC" id="2.7.1.144"/>
    </reaction>
</comment>
<dbReference type="GO" id="GO:0005524">
    <property type="term" value="F:ATP binding"/>
    <property type="evidence" value="ECO:0007669"/>
    <property type="project" value="UniProtKB-KW"/>
</dbReference>
<keyword evidence="6" id="KW-0423">Lactose metabolism</keyword>